<dbReference type="InterPro" id="IPR003661">
    <property type="entry name" value="HisK_dim/P_dom"/>
</dbReference>
<keyword evidence="5 10" id="KW-0418">Kinase</keyword>
<dbReference type="PANTHER" id="PTHR43047">
    <property type="entry name" value="TWO-COMPONENT HISTIDINE PROTEIN KINASE"/>
    <property type="match status" value="1"/>
</dbReference>
<dbReference type="GeneID" id="7832600"/>
<reference evidence="11" key="1">
    <citation type="journal article" date="2006" name="PLoS Biol.">
        <title>Macronuclear genome sequence of the ciliate Tetrahymena thermophila, a model eukaryote.</title>
        <authorList>
            <person name="Eisen J.A."/>
            <person name="Coyne R.S."/>
            <person name="Wu M."/>
            <person name="Wu D."/>
            <person name="Thiagarajan M."/>
            <person name="Wortman J.R."/>
            <person name="Badger J.H."/>
            <person name="Ren Q."/>
            <person name="Amedeo P."/>
            <person name="Jones K.M."/>
            <person name="Tallon L.J."/>
            <person name="Delcher A.L."/>
            <person name="Salzberg S.L."/>
            <person name="Silva J.C."/>
            <person name="Haas B.J."/>
            <person name="Majoros W.H."/>
            <person name="Farzad M."/>
            <person name="Carlton J.M."/>
            <person name="Smith R.K. Jr."/>
            <person name="Garg J."/>
            <person name="Pearlman R.E."/>
            <person name="Karrer K.M."/>
            <person name="Sun L."/>
            <person name="Manning G."/>
            <person name="Elde N.C."/>
            <person name="Turkewitz A.P."/>
            <person name="Asai D.J."/>
            <person name="Wilkes D.E."/>
            <person name="Wang Y."/>
            <person name="Cai H."/>
            <person name="Collins K."/>
            <person name="Stewart B.A."/>
            <person name="Lee S.R."/>
            <person name="Wilamowska K."/>
            <person name="Weinberg Z."/>
            <person name="Ruzzo W.L."/>
            <person name="Wloga D."/>
            <person name="Gaertig J."/>
            <person name="Frankel J."/>
            <person name="Tsao C.-C."/>
            <person name="Gorovsky M.A."/>
            <person name="Keeling P.J."/>
            <person name="Waller R.F."/>
            <person name="Patron N.J."/>
            <person name="Cherry J.M."/>
            <person name="Stover N.A."/>
            <person name="Krieger C.J."/>
            <person name="del Toro C."/>
            <person name="Ryder H.F."/>
            <person name="Williamson S.C."/>
            <person name="Barbeau R.A."/>
            <person name="Hamilton E.P."/>
            <person name="Orias E."/>
        </authorList>
    </citation>
    <scope>NUCLEOTIDE SEQUENCE [LARGE SCALE GENOMIC DNA]</scope>
    <source>
        <strain evidence="11">SB210</strain>
    </source>
</reference>
<evidence type="ECO:0000256" key="7">
    <source>
        <dbReference type="SAM" id="Phobius"/>
    </source>
</evidence>
<dbReference type="SMART" id="SM00448">
    <property type="entry name" value="REC"/>
    <property type="match status" value="1"/>
</dbReference>
<evidence type="ECO:0000256" key="5">
    <source>
        <dbReference type="ARBA" id="ARBA00022777"/>
    </source>
</evidence>
<dbReference type="CDD" id="cd17546">
    <property type="entry name" value="REC_hyHK_CKI1_RcsC-like"/>
    <property type="match status" value="1"/>
</dbReference>
<gene>
    <name evidence="10" type="ORF">TTHERM_00070920</name>
</gene>
<dbReference type="InterPro" id="IPR036097">
    <property type="entry name" value="HisK_dim/P_sf"/>
</dbReference>
<accession>I7M703</accession>
<evidence type="ECO:0000313" key="11">
    <source>
        <dbReference type="Proteomes" id="UP000009168"/>
    </source>
</evidence>
<dbReference type="PROSITE" id="PS50109">
    <property type="entry name" value="HIS_KIN"/>
    <property type="match status" value="1"/>
</dbReference>
<evidence type="ECO:0000256" key="4">
    <source>
        <dbReference type="ARBA" id="ARBA00022679"/>
    </source>
</evidence>
<protein>
    <recommendedName>
        <fullName evidence="2">histidine kinase</fullName>
        <ecNumber evidence="2">2.7.13.3</ecNumber>
    </recommendedName>
</protein>
<dbReference type="Pfam" id="PF02518">
    <property type="entry name" value="HATPase_c"/>
    <property type="match status" value="1"/>
</dbReference>
<dbReference type="SUPFAM" id="SSF47384">
    <property type="entry name" value="Homodimeric domain of signal transducing histidine kinase"/>
    <property type="match status" value="1"/>
</dbReference>
<dbReference type="EMBL" id="GG662853">
    <property type="protein sequence ID" value="EAR87585.2"/>
    <property type="molecule type" value="Genomic_DNA"/>
</dbReference>
<dbReference type="AlphaFoldDB" id="I7M703"/>
<dbReference type="PANTHER" id="PTHR43047:SF72">
    <property type="entry name" value="OSMOSENSING HISTIDINE PROTEIN KINASE SLN1"/>
    <property type="match status" value="1"/>
</dbReference>
<evidence type="ECO:0000313" key="10">
    <source>
        <dbReference type="EMBL" id="EAR87585.2"/>
    </source>
</evidence>
<dbReference type="Proteomes" id="UP000009168">
    <property type="component" value="Unassembled WGS sequence"/>
</dbReference>
<evidence type="ECO:0000259" key="8">
    <source>
        <dbReference type="PROSITE" id="PS50109"/>
    </source>
</evidence>
<feature type="modified residue" description="4-aspartylphosphate" evidence="6">
    <location>
        <position position="972"/>
    </location>
</feature>
<dbReference type="InterPro" id="IPR003594">
    <property type="entry name" value="HATPase_dom"/>
</dbReference>
<dbReference type="InterPro" id="IPR036890">
    <property type="entry name" value="HATPase_C_sf"/>
</dbReference>
<dbReference type="SUPFAM" id="SSF55874">
    <property type="entry name" value="ATPase domain of HSP90 chaperone/DNA topoisomerase II/histidine kinase"/>
    <property type="match status" value="1"/>
</dbReference>
<dbReference type="OrthoDB" id="295772at2759"/>
<name>I7M703_TETTS</name>
<feature type="transmembrane region" description="Helical" evidence="7">
    <location>
        <begin position="66"/>
        <end position="85"/>
    </location>
</feature>
<dbReference type="GO" id="GO:0009927">
    <property type="term" value="F:histidine phosphotransfer kinase activity"/>
    <property type="evidence" value="ECO:0007669"/>
    <property type="project" value="TreeGrafter"/>
</dbReference>
<keyword evidence="11" id="KW-1185">Reference proteome</keyword>
<feature type="transmembrane region" description="Helical" evidence="7">
    <location>
        <begin position="97"/>
        <end position="114"/>
    </location>
</feature>
<evidence type="ECO:0000256" key="6">
    <source>
        <dbReference type="PROSITE-ProRule" id="PRU00169"/>
    </source>
</evidence>
<dbReference type="InterPro" id="IPR004358">
    <property type="entry name" value="Sig_transdc_His_kin-like_C"/>
</dbReference>
<evidence type="ECO:0000256" key="2">
    <source>
        <dbReference type="ARBA" id="ARBA00012438"/>
    </source>
</evidence>
<evidence type="ECO:0000256" key="1">
    <source>
        <dbReference type="ARBA" id="ARBA00000085"/>
    </source>
</evidence>
<dbReference type="Gene3D" id="1.10.287.130">
    <property type="match status" value="1"/>
</dbReference>
<dbReference type="PRINTS" id="PR00344">
    <property type="entry name" value="BCTRLSENSOR"/>
</dbReference>
<dbReference type="InterPro" id="IPR005467">
    <property type="entry name" value="His_kinase_dom"/>
</dbReference>
<dbReference type="STRING" id="312017.I7M703"/>
<evidence type="ECO:0000259" key="9">
    <source>
        <dbReference type="PROSITE" id="PS50110"/>
    </source>
</evidence>
<dbReference type="SMART" id="SM00387">
    <property type="entry name" value="HATPase_c"/>
    <property type="match status" value="1"/>
</dbReference>
<dbReference type="GO" id="GO:0000155">
    <property type="term" value="F:phosphorelay sensor kinase activity"/>
    <property type="evidence" value="ECO:0007669"/>
    <property type="project" value="InterPro"/>
</dbReference>
<organism evidence="10 11">
    <name type="scientific">Tetrahymena thermophila (strain SB210)</name>
    <dbReference type="NCBI Taxonomy" id="312017"/>
    <lineage>
        <taxon>Eukaryota</taxon>
        <taxon>Sar</taxon>
        <taxon>Alveolata</taxon>
        <taxon>Ciliophora</taxon>
        <taxon>Intramacronucleata</taxon>
        <taxon>Oligohymenophorea</taxon>
        <taxon>Hymenostomatida</taxon>
        <taxon>Tetrahymenina</taxon>
        <taxon>Tetrahymenidae</taxon>
        <taxon>Tetrahymena</taxon>
    </lineage>
</organism>
<dbReference type="InParanoid" id="I7M703"/>
<feature type="transmembrane region" description="Helical" evidence="7">
    <location>
        <begin position="37"/>
        <end position="60"/>
    </location>
</feature>
<feature type="transmembrane region" description="Helical" evidence="7">
    <location>
        <begin position="134"/>
        <end position="158"/>
    </location>
</feature>
<proteinExistence type="predicted"/>
<keyword evidence="7" id="KW-0472">Membrane</keyword>
<dbReference type="Gene3D" id="3.40.50.2300">
    <property type="match status" value="1"/>
</dbReference>
<dbReference type="InterPro" id="IPR011006">
    <property type="entry name" value="CheY-like_superfamily"/>
</dbReference>
<dbReference type="InterPro" id="IPR001789">
    <property type="entry name" value="Sig_transdc_resp-reg_receiver"/>
</dbReference>
<dbReference type="PROSITE" id="PS50110">
    <property type="entry name" value="RESPONSE_REGULATORY"/>
    <property type="match status" value="1"/>
</dbReference>
<keyword evidence="7" id="KW-0812">Transmembrane</keyword>
<comment type="catalytic activity">
    <reaction evidence="1">
        <text>ATP + protein L-histidine = ADP + protein N-phospho-L-histidine.</text>
        <dbReference type="EC" id="2.7.13.3"/>
    </reaction>
</comment>
<keyword evidence="3 6" id="KW-0597">Phosphoprotein</keyword>
<keyword evidence="4" id="KW-0808">Transferase</keyword>
<dbReference type="Gene3D" id="3.30.565.10">
    <property type="entry name" value="Histidine kinase-like ATPase, C-terminal domain"/>
    <property type="match status" value="1"/>
</dbReference>
<evidence type="ECO:0000256" key="3">
    <source>
        <dbReference type="ARBA" id="ARBA00022553"/>
    </source>
</evidence>
<dbReference type="SMART" id="SM00388">
    <property type="entry name" value="HisKA"/>
    <property type="match status" value="1"/>
</dbReference>
<dbReference type="KEGG" id="tet:TTHERM_00070920"/>
<dbReference type="RefSeq" id="XP_001007830.2">
    <property type="nucleotide sequence ID" value="XM_001007830.2"/>
</dbReference>
<feature type="domain" description="Histidine kinase" evidence="8">
    <location>
        <begin position="560"/>
        <end position="748"/>
    </location>
</feature>
<dbReference type="GO" id="GO:0005886">
    <property type="term" value="C:plasma membrane"/>
    <property type="evidence" value="ECO:0007669"/>
    <property type="project" value="TreeGrafter"/>
</dbReference>
<feature type="domain" description="Response regulatory" evidence="9">
    <location>
        <begin position="922"/>
        <end position="1040"/>
    </location>
</feature>
<keyword evidence="7" id="KW-1133">Transmembrane helix</keyword>
<dbReference type="EC" id="2.7.13.3" evidence="2"/>
<dbReference type="CDD" id="cd00082">
    <property type="entry name" value="HisKA"/>
    <property type="match status" value="1"/>
</dbReference>
<dbReference type="SUPFAM" id="SSF52172">
    <property type="entry name" value="CheY-like"/>
    <property type="match status" value="1"/>
</dbReference>
<dbReference type="Pfam" id="PF00072">
    <property type="entry name" value="Response_reg"/>
    <property type="match status" value="1"/>
</dbReference>
<sequence>MLEGKEQMRDVINNYSLKLQDKRMNNLFNKYQIDLQAGFTVLFSKLILFYSIFCLVVNLILQYKNVINWVIYSLSLIFSIINIIINKKFPKTSYWMTNIYIFTIFGLVLSNILIKMECSFNQTLLDVRRYASLMILILNYISNWLVKFVLIVGAMIVLQVLGYSYFLEQENINALFFEATLLLILYMKDKNEKQQFIQFHFKYQQLSLQQNFIDKLIPYSMIILSKDDLQQSLQSYLTKNSLNILNKQTLNGINTDNQSQNGSKQYFQQNNNQKKNSVLENNNSVMSWDEIKIEYANQKCTELFKTSDLSEIKFKLQTINTYEKIAERSMNFQEKQTNQYLLEDILQELVSGQCQLKSDLFKQNQEAQNNYQNQEFEIFDVMESKKHFIIDAQLFRAKYAICIWSKKPCILLLFLNESLQKKNNHLQQLNQYKDRLLATVSHDLKTPLNCIISVTDYLKTNLQQEMQTYSEQSSQYQNQSDANGSTKYLNQSDINGSYIRYPNQLSLFSQKNQKNQNLLDSKLEVTNSNCIYNSESNQIQNQKMSSNKQNHQQQKKQSLEYLQLIYNNSMMLLNMINDILDYSKFNNKIKIKPNVSQFLLSEVIQEVYDIFSFQVQSKQVKLVLDSNMNITLNTDRNRVKQIIMNLVSNSLKFTIQGYIKVSAVENLEQNLVGISVEDTGIGMSDKIKQQLFKDYQTFNQENLNQNGIGLGLTICKKFVEMLGKGTGFSVDSAEGQGSKFYFEILKSYTHDSEKNEFDIYHYIKDEFGMDSPLKQIEKPRILNLNSTTVYSQKNNYFLDSNSQDQIKNNQNQFNINNILSQQQNIELSKIIDQQPNSPSSQEWNFSQSYKKGSILANNIRKLSSNYEQEDDIPTELAQIDCSSLSQAIMQRNIIQHKNTFQQIFKNSQQIRDTKKQRKKKINIMIVDDSQYNLITLKLHLNPISCVSIDEFLFAEEALKQFLYKDYDIVFSDVQMPIMDGIQFAHKIREKGQSIHQPLIIMVSADTQEKYDNELLGLSISAFISKPIVDKSKFQNMIYSLIDQL</sequence>
<dbReference type="eggNOG" id="KOG0519">
    <property type="taxonomic scope" value="Eukaryota"/>
</dbReference>